<proteinExistence type="predicted"/>
<dbReference type="PANTHER" id="PTHR28272">
    <property type="entry name" value="RIBONUCLEASES P/MRP PROTEIN SUBUNIT POP3"/>
    <property type="match status" value="1"/>
</dbReference>
<keyword evidence="1" id="KW-0378">Hydrolase</keyword>
<dbReference type="GO" id="GO:0004526">
    <property type="term" value="F:ribonuclease P activity"/>
    <property type="evidence" value="ECO:0007669"/>
    <property type="project" value="UniProtKB-EC"/>
</dbReference>
<accession>A0ABR2W4Q6</accession>
<gene>
    <name evidence="1" type="primary">POP3</name>
    <name evidence="1" type="ORF">K7432_004373</name>
</gene>
<dbReference type="Gene3D" id="3.30.1330.30">
    <property type="match status" value="1"/>
</dbReference>
<reference evidence="1 2" key="1">
    <citation type="submission" date="2023-04" db="EMBL/GenBank/DDBJ databases">
        <title>Genome of Basidiobolus ranarum AG-B5.</title>
        <authorList>
            <person name="Stajich J.E."/>
            <person name="Carter-House D."/>
            <person name="Gryganskyi A."/>
        </authorList>
    </citation>
    <scope>NUCLEOTIDE SEQUENCE [LARGE SCALE GENOMIC DNA]</scope>
    <source>
        <strain evidence="1 2">AG-B5</strain>
    </source>
</reference>
<keyword evidence="2" id="KW-1185">Reference proteome</keyword>
<comment type="caution">
    <text evidence="1">The sequence shown here is derived from an EMBL/GenBank/DDBJ whole genome shotgun (WGS) entry which is preliminary data.</text>
</comment>
<protein>
    <submittedName>
        <fullName evidence="1">RNase P and RNase MRP subunit</fullName>
        <ecNumber evidence="1">3.1.26.5</ecNumber>
    </submittedName>
</protein>
<dbReference type="PANTHER" id="PTHR28272:SF1">
    <property type="entry name" value="RIBONUCLEASES P_MRP PROTEIN SUBUNIT POP3"/>
    <property type="match status" value="1"/>
</dbReference>
<evidence type="ECO:0000313" key="1">
    <source>
        <dbReference type="EMBL" id="KAK9720080.1"/>
    </source>
</evidence>
<dbReference type="SUPFAM" id="SSF55315">
    <property type="entry name" value="L30e-like"/>
    <property type="match status" value="1"/>
</dbReference>
<evidence type="ECO:0000313" key="2">
    <source>
        <dbReference type="Proteomes" id="UP001479436"/>
    </source>
</evidence>
<dbReference type="Proteomes" id="UP001479436">
    <property type="component" value="Unassembled WGS sequence"/>
</dbReference>
<sequence length="237" mass="26506">MSISNEQPAVEIKKRPVIKNVFGDPFKIDWPILNSEVEKQIVEKICEIISPVGKYRLQNTKQARIARKQKKESTSSVIVSEKSPSPSISSQFCFGLKEILRGLGKTGKASPFHLILACHEDIEATILLADVLKLAVQKNTLVCGLSKGTTEKLGLALGQKRVTCLGIKNNAAEFPEIIDLLEQNIERIPNPWIEVTSSEPDQENKHECMPVLKQTRIKRLRTFAPILSKIPKKKTKC</sequence>
<dbReference type="Pfam" id="PF08228">
    <property type="entry name" value="RNase_P_pop3"/>
    <property type="match status" value="1"/>
</dbReference>
<organism evidence="1 2">
    <name type="scientific">Basidiobolus ranarum</name>
    <dbReference type="NCBI Taxonomy" id="34480"/>
    <lineage>
        <taxon>Eukaryota</taxon>
        <taxon>Fungi</taxon>
        <taxon>Fungi incertae sedis</taxon>
        <taxon>Zoopagomycota</taxon>
        <taxon>Entomophthoromycotina</taxon>
        <taxon>Basidiobolomycetes</taxon>
        <taxon>Basidiobolales</taxon>
        <taxon>Basidiobolaceae</taxon>
        <taxon>Basidiobolus</taxon>
    </lineage>
</organism>
<dbReference type="EMBL" id="JASJQH010007025">
    <property type="protein sequence ID" value="KAK9720080.1"/>
    <property type="molecule type" value="Genomic_DNA"/>
</dbReference>
<dbReference type="InterPro" id="IPR013241">
    <property type="entry name" value="RNase_P_Pop3"/>
</dbReference>
<dbReference type="EC" id="3.1.26.5" evidence="1"/>
<dbReference type="InterPro" id="IPR029064">
    <property type="entry name" value="Ribosomal_eL30-like_sf"/>
</dbReference>
<name>A0ABR2W4Q6_9FUNG</name>